<feature type="compositionally biased region" description="Basic and acidic residues" evidence="1">
    <location>
        <begin position="70"/>
        <end position="89"/>
    </location>
</feature>
<dbReference type="PANTHER" id="PTHR10622">
    <property type="entry name" value="HET DOMAIN-CONTAINING PROTEIN"/>
    <property type="match status" value="1"/>
</dbReference>
<reference evidence="3 4" key="1">
    <citation type="submission" date="2018-07" db="EMBL/GenBank/DDBJ databases">
        <title>The genomes of Aspergillus section Nigri reveals drivers in fungal speciation.</title>
        <authorList>
            <consortium name="DOE Joint Genome Institute"/>
            <person name="Vesth T.C."/>
            <person name="Nybo J."/>
            <person name="Theobald S."/>
            <person name="Brandl J."/>
            <person name="Frisvad J.C."/>
            <person name="Nielsen K.F."/>
            <person name="Lyhne E.K."/>
            <person name="Kogle M.E."/>
            <person name="Kuo A."/>
            <person name="Riley R."/>
            <person name="Clum A."/>
            <person name="Nolan M."/>
            <person name="Lipzen A."/>
            <person name="Salamov A."/>
            <person name="Henrissat B."/>
            <person name="Wiebenga A."/>
            <person name="De vries R.P."/>
            <person name="Grigoriev I.V."/>
            <person name="Mortensen U.H."/>
            <person name="Andersen M.R."/>
            <person name="Baker S.E."/>
        </authorList>
    </citation>
    <scope>NUCLEOTIDE SEQUENCE [LARGE SCALE GENOMIC DNA]</scope>
    <source>
        <strain evidence="3 4">CBS 139.54b</strain>
    </source>
</reference>
<feature type="region of interest" description="Disordered" evidence="1">
    <location>
        <begin position="917"/>
        <end position="989"/>
    </location>
</feature>
<evidence type="ECO:0000259" key="2">
    <source>
        <dbReference type="Pfam" id="PF06985"/>
    </source>
</evidence>
<organism evidence="3 4">
    <name type="scientific">Aspergillus welwitschiae</name>
    <dbReference type="NCBI Taxonomy" id="1341132"/>
    <lineage>
        <taxon>Eukaryota</taxon>
        <taxon>Fungi</taxon>
        <taxon>Dikarya</taxon>
        <taxon>Ascomycota</taxon>
        <taxon>Pezizomycotina</taxon>
        <taxon>Eurotiomycetes</taxon>
        <taxon>Eurotiomycetidae</taxon>
        <taxon>Eurotiales</taxon>
        <taxon>Aspergillaceae</taxon>
        <taxon>Aspergillus</taxon>
        <taxon>Aspergillus subgen. Circumdati</taxon>
    </lineage>
</organism>
<keyword evidence="4" id="KW-1185">Reference proteome</keyword>
<gene>
    <name evidence="3" type="ORF">BDQ94DRAFT_171432</name>
</gene>
<dbReference type="RefSeq" id="XP_026625199.1">
    <property type="nucleotide sequence ID" value="XM_026771772.1"/>
</dbReference>
<feature type="region of interest" description="Disordered" evidence="1">
    <location>
        <begin position="1007"/>
        <end position="1039"/>
    </location>
</feature>
<evidence type="ECO:0000313" key="4">
    <source>
        <dbReference type="Proteomes" id="UP000253729"/>
    </source>
</evidence>
<protein>
    <recommendedName>
        <fullName evidence="2">Heterokaryon incompatibility domain-containing protein</fullName>
    </recommendedName>
</protein>
<dbReference type="Proteomes" id="UP000253729">
    <property type="component" value="Unassembled WGS sequence"/>
</dbReference>
<evidence type="ECO:0000313" key="3">
    <source>
        <dbReference type="EMBL" id="RDH32177.1"/>
    </source>
</evidence>
<feature type="compositionally biased region" description="Basic and acidic residues" evidence="1">
    <location>
        <begin position="917"/>
        <end position="928"/>
    </location>
</feature>
<feature type="compositionally biased region" description="Basic and acidic residues" evidence="1">
    <location>
        <begin position="7"/>
        <end position="23"/>
    </location>
</feature>
<dbReference type="EMBL" id="KZ852051">
    <property type="protein sequence ID" value="RDH32177.1"/>
    <property type="molecule type" value="Genomic_DNA"/>
</dbReference>
<evidence type="ECO:0000256" key="1">
    <source>
        <dbReference type="SAM" id="MobiDB-lite"/>
    </source>
</evidence>
<feature type="compositionally biased region" description="Polar residues" evidence="1">
    <location>
        <begin position="35"/>
        <end position="54"/>
    </location>
</feature>
<proteinExistence type="predicted"/>
<feature type="region of interest" description="Disordered" evidence="1">
    <location>
        <begin position="1133"/>
        <end position="1192"/>
    </location>
</feature>
<sequence length="1405" mass="158992">MFKNKHKFELPSFRRENSPDKELGVSILPAADDNSVVNSPAISQVTSANEQLGSLRNPPTDASLVSNGNEPRESADDKSNGSTPEAEKVVTKDQLLGSIRDAAMKSSLVMGAKELRESANSEMARVKGIVTKENSSNDEKLRGLLHLILRSSTEPRLYNDYLDKSMDEDSDLLISSSAGQVEDNSVPLRMFDLDTMNLVDTGFFGEEDQYCMLSHSWKGAEIDYALVCEAQRAEEAPGGLAGYNDMDAVLTLCDQKINTIAGKLRKLLQERPDAGKSIRKLLVTSLRVSMLERDVVDTKQKRTVEDANKRQADLEQTSYQKLLDFLKEVKSLPSLAKQQEDAEKRAKNAAEKYFSAEHDYASEKSRISKFRSNRQLSYEMDDLLRALQQKRSARKLQESISRAREIFENRPFSKTGRRYIWLDNCCINKRQDAELSESLARMGEWYANADFCLVHLDTPWDNREWLDEWDLWCKSKDNIEEEEPDHSEDSDVVSTTMKTKPRCQPVSCFDEVKEWKPTWATRGWTLQELVLSKMTFYANADWKMLSRPVDSLGFYYHFCPFIDLYTQNLNYVNGKAPKVVNDVLNHHRVKKALEEMAVAEEREMSEKKRISSTTPGEAEETIGAESIIRALKLFGYAAPKNLDKQTARARISYSVQLVVEAFKDKPSYADPDHDIRELILKMVSERYNGLTREKAVRRTINLLLGALARKATEPIRNDRKKIAEFSNVEGLSSWWNGTERSRFSAHSVMMLASHRQCTKAIDKAYSLMGVLGVQFPAFPAEGLTKALSRLMDEVVINSNDVSVFNWTGKYNGSPIRGRSLYASNIDAFYTESRFDVNGELVRIFRKDRTKTLTIAKGITDMLLNASNFVSTFNQDEKTVNLLLELVKLIRKYDSHTLKRLLDFPELVKTLNNAGDYARKTKSEEDAKQDGIVQKPDTPLTPQTPRTPEAPGIGRKKSWGVKLPNLHKGNLFMEGKAAEKEKSTENSKKAEQFEAEIQNVVRMALESDPAHRDNGTSVENDKSPDESNESGAQANKVSERDEQIICPNPIVVNSSGIKGVFDIQRIVVTMLQPEELRAKVKNAASDKEMIDGWCTISTGFTLTMVAFCCERKVLERQLDLVDVIEHTVLKEAVPANTHTPARGDETDAQPANPKDQQNKQSNGQDPAPDTASSQKTENADRDSRPKLKNYGSSAEQRRVSRMIDFVTEANLHAIAGEWVLARFSGTPGAQWFLCRLELGTGNEFYARRIATDLFSFSNAVPEKGLVEFWHNFMHKKKLVMCDMLDHYLDAQKAGTYATWFHENLKESFSWGESSDDEDETQQGRQEKAKQPDQDGTFTSAGKAFKMVGWGIRFFYDKYYAGYLEDRLNEMALAKIPVSLHAAIKDLHEDKVLLPVMFHSGRDVHFF</sequence>
<dbReference type="PANTHER" id="PTHR10622:SF10">
    <property type="entry name" value="HET DOMAIN-CONTAINING PROTEIN"/>
    <property type="match status" value="1"/>
</dbReference>
<dbReference type="GeneID" id="38140128"/>
<feature type="region of interest" description="Disordered" evidence="1">
    <location>
        <begin position="1"/>
        <end position="89"/>
    </location>
</feature>
<accession>A0A3F3PZB4</accession>
<name>A0A3F3PZB4_9EURO</name>
<feature type="compositionally biased region" description="Polar residues" evidence="1">
    <location>
        <begin position="1153"/>
        <end position="1175"/>
    </location>
</feature>
<feature type="compositionally biased region" description="Basic and acidic residues" evidence="1">
    <location>
        <begin position="1007"/>
        <end position="1024"/>
    </location>
</feature>
<feature type="compositionally biased region" description="Basic and acidic residues" evidence="1">
    <location>
        <begin position="975"/>
        <end position="989"/>
    </location>
</feature>
<feature type="domain" description="Heterokaryon incompatibility" evidence="2">
    <location>
        <begin position="392"/>
        <end position="528"/>
    </location>
</feature>
<feature type="region of interest" description="Disordered" evidence="1">
    <location>
        <begin position="1308"/>
        <end position="1335"/>
    </location>
</feature>
<dbReference type="Pfam" id="PF06985">
    <property type="entry name" value="HET"/>
    <property type="match status" value="1"/>
</dbReference>
<dbReference type="InterPro" id="IPR010730">
    <property type="entry name" value="HET"/>
</dbReference>